<sequence>MHQDVEEREVAHTAGEGHSAVRDKSLEEMASDLRSLSGQIVTARVMGVGNGATGGAAGGALGGTAGGTNGDAGLPAVRLVGDMLAAELSRTLEQLSARQREDMASLVLNHAQGMRATTDRVDRLLRGLEADRERGGPADKTVLDRLDAIAARQDELESLMLRQRHGLVPTWVAGLLALAALGISIGSAVALHIGLQP</sequence>
<accession>A0A512DWI9</accession>
<evidence type="ECO:0000256" key="1">
    <source>
        <dbReference type="SAM" id="MobiDB-lite"/>
    </source>
</evidence>
<organism evidence="3 4">
    <name type="scientific">Skermanella aerolata</name>
    <dbReference type="NCBI Taxonomy" id="393310"/>
    <lineage>
        <taxon>Bacteria</taxon>
        <taxon>Pseudomonadati</taxon>
        <taxon>Pseudomonadota</taxon>
        <taxon>Alphaproteobacteria</taxon>
        <taxon>Rhodospirillales</taxon>
        <taxon>Azospirillaceae</taxon>
        <taxon>Skermanella</taxon>
    </lineage>
</organism>
<keyword evidence="2" id="KW-0812">Transmembrane</keyword>
<gene>
    <name evidence="3" type="ORF">SAE02_49930</name>
</gene>
<feature type="region of interest" description="Disordered" evidence="1">
    <location>
        <begin position="1"/>
        <end position="23"/>
    </location>
</feature>
<proteinExistence type="predicted"/>
<evidence type="ECO:0000256" key="2">
    <source>
        <dbReference type="SAM" id="Phobius"/>
    </source>
</evidence>
<dbReference type="EMBL" id="BJYZ01000024">
    <property type="protein sequence ID" value="GEO40845.1"/>
    <property type="molecule type" value="Genomic_DNA"/>
</dbReference>
<keyword evidence="2" id="KW-1133">Transmembrane helix</keyword>
<name>A0A512DWI9_9PROT</name>
<comment type="caution">
    <text evidence="3">The sequence shown here is derived from an EMBL/GenBank/DDBJ whole genome shotgun (WGS) entry which is preliminary data.</text>
</comment>
<evidence type="ECO:0000313" key="4">
    <source>
        <dbReference type="Proteomes" id="UP000321523"/>
    </source>
</evidence>
<dbReference type="Proteomes" id="UP000321523">
    <property type="component" value="Unassembled WGS sequence"/>
</dbReference>
<feature type="compositionally biased region" description="Basic and acidic residues" evidence="1">
    <location>
        <begin position="1"/>
        <end position="11"/>
    </location>
</feature>
<keyword evidence="2" id="KW-0472">Membrane</keyword>
<keyword evidence="4" id="KW-1185">Reference proteome</keyword>
<evidence type="ECO:0000313" key="3">
    <source>
        <dbReference type="EMBL" id="GEO40845.1"/>
    </source>
</evidence>
<dbReference type="AlphaFoldDB" id="A0A512DWI9"/>
<reference evidence="3 4" key="1">
    <citation type="submission" date="2019-07" db="EMBL/GenBank/DDBJ databases">
        <title>Whole genome shotgun sequence of Skermanella aerolata NBRC 106429.</title>
        <authorList>
            <person name="Hosoyama A."/>
            <person name="Uohara A."/>
            <person name="Ohji S."/>
            <person name="Ichikawa N."/>
        </authorList>
    </citation>
    <scope>NUCLEOTIDE SEQUENCE [LARGE SCALE GENOMIC DNA]</scope>
    <source>
        <strain evidence="3 4">NBRC 106429</strain>
    </source>
</reference>
<feature type="transmembrane region" description="Helical" evidence="2">
    <location>
        <begin position="170"/>
        <end position="195"/>
    </location>
</feature>
<protein>
    <submittedName>
        <fullName evidence="3">Uncharacterized protein</fullName>
    </submittedName>
</protein>